<dbReference type="Proteomes" id="UP001524642">
    <property type="component" value="Unassembled WGS sequence"/>
</dbReference>
<name>A0ABT1X044_9PROT</name>
<proteinExistence type="predicted"/>
<evidence type="ECO:0000313" key="3">
    <source>
        <dbReference type="Proteomes" id="UP001524642"/>
    </source>
</evidence>
<keyword evidence="1" id="KW-0472">Membrane</keyword>
<comment type="caution">
    <text evidence="2">The sequence shown here is derived from an EMBL/GenBank/DDBJ whole genome shotgun (WGS) entry which is preliminary data.</text>
</comment>
<accession>A0ABT1X044</accession>
<protein>
    <submittedName>
        <fullName evidence="2">Uncharacterized protein</fullName>
    </submittedName>
</protein>
<evidence type="ECO:0000313" key="2">
    <source>
        <dbReference type="EMBL" id="MCR0981471.1"/>
    </source>
</evidence>
<reference evidence="2 3" key="1">
    <citation type="submission" date="2022-06" db="EMBL/GenBank/DDBJ databases">
        <title>Roseomonas CN29.</title>
        <authorList>
            <person name="Cheng Y."/>
            <person name="He X."/>
        </authorList>
    </citation>
    <scope>NUCLEOTIDE SEQUENCE [LARGE SCALE GENOMIC DNA]</scope>
    <source>
        <strain evidence="2 3">CN29</strain>
    </source>
</reference>
<keyword evidence="3" id="KW-1185">Reference proteome</keyword>
<feature type="transmembrane region" description="Helical" evidence="1">
    <location>
        <begin position="34"/>
        <end position="55"/>
    </location>
</feature>
<sequence length="60" mass="6485">MDETEGRKHLAKVDLQLGQHVSARAELQISSSGLMAVGALVSSIILSVAPLVWAARRRPY</sequence>
<evidence type="ECO:0000256" key="1">
    <source>
        <dbReference type="SAM" id="Phobius"/>
    </source>
</evidence>
<dbReference type="EMBL" id="JANJOU010000003">
    <property type="protein sequence ID" value="MCR0981471.1"/>
    <property type="molecule type" value="Genomic_DNA"/>
</dbReference>
<dbReference type="RefSeq" id="WP_257715147.1">
    <property type="nucleotide sequence ID" value="NZ_JANJOU010000003.1"/>
</dbReference>
<keyword evidence="1" id="KW-1133">Transmembrane helix</keyword>
<organism evidence="2 3">
    <name type="scientific">Roseomonas populi</name>
    <dbReference type="NCBI Taxonomy" id="3121582"/>
    <lineage>
        <taxon>Bacteria</taxon>
        <taxon>Pseudomonadati</taxon>
        <taxon>Pseudomonadota</taxon>
        <taxon>Alphaproteobacteria</taxon>
        <taxon>Acetobacterales</taxon>
        <taxon>Roseomonadaceae</taxon>
        <taxon>Roseomonas</taxon>
    </lineage>
</organism>
<keyword evidence="1" id="KW-0812">Transmembrane</keyword>
<gene>
    <name evidence="2" type="ORF">NRP21_05365</name>
</gene>